<evidence type="ECO:0000256" key="6">
    <source>
        <dbReference type="ARBA" id="ARBA00023125"/>
    </source>
</evidence>
<evidence type="ECO:0000256" key="4">
    <source>
        <dbReference type="ARBA" id="ARBA00022763"/>
    </source>
</evidence>
<dbReference type="Pfam" id="PF05188">
    <property type="entry name" value="MutS_II"/>
    <property type="match status" value="1"/>
</dbReference>
<dbReference type="GO" id="GO:0005829">
    <property type="term" value="C:cytosol"/>
    <property type="evidence" value="ECO:0007669"/>
    <property type="project" value="TreeGrafter"/>
</dbReference>
<reference evidence="12" key="1">
    <citation type="submission" date="2022-11" db="EMBL/GenBank/DDBJ databases">
        <title>Genomic comparisons reveal selection pressure and functional variation between nutritional endosymbionts of cave-adapted and epigean Hawaiian planthoppers.</title>
        <authorList>
            <person name="Gossett J.M."/>
            <person name="Porter M.L."/>
            <person name="Vasquez Y."/>
            <person name="Bennett G.M."/>
            <person name="Chong R.A."/>
        </authorList>
    </citation>
    <scope>NUCLEOTIDE SEQUENCE</scope>
    <source>
        <strain evidence="12">OPOL2</strain>
    </source>
</reference>
<dbReference type="Gene3D" id="3.30.420.110">
    <property type="entry name" value="MutS, connector domain"/>
    <property type="match status" value="1"/>
</dbReference>
<evidence type="ECO:0000256" key="7">
    <source>
        <dbReference type="ARBA" id="ARBA00023204"/>
    </source>
</evidence>
<dbReference type="SUPFAM" id="SSF48334">
    <property type="entry name" value="DNA repair protein MutS, domain III"/>
    <property type="match status" value="1"/>
</dbReference>
<dbReference type="InterPro" id="IPR036187">
    <property type="entry name" value="DNA_mismatch_repair_MutS_sf"/>
</dbReference>
<dbReference type="Pfam" id="PF05190">
    <property type="entry name" value="MutS_IV"/>
    <property type="match status" value="1"/>
</dbReference>
<evidence type="ECO:0000313" key="12">
    <source>
        <dbReference type="EMBL" id="WDI78699.1"/>
    </source>
</evidence>
<dbReference type="InterPro" id="IPR016151">
    <property type="entry name" value="DNA_mismatch_repair_MutS_N"/>
</dbReference>
<dbReference type="InterPro" id="IPR005748">
    <property type="entry name" value="DNA_mismatch_repair_MutS"/>
</dbReference>
<dbReference type="GO" id="GO:0140664">
    <property type="term" value="F:ATP-dependent DNA damage sensor activity"/>
    <property type="evidence" value="ECO:0007669"/>
    <property type="project" value="InterPro"/>
</dbReference>
<feature type="domain" description="DNA mismatch repair proteins mutS family" evidence="11">
    <location>
        <begin position="687"/>
        <end position="703"/>
    </location>
</feature>
<dbReference type="NCBIfam" id="NF003810">
    <property type="entry name" value="PRK05399.1"/>
    <property type="match status" value="1"/>
</dbReference>
<dbReference type="PANTHER" id="PTHR11361">
    <property type="entry name" value="DNA MISMATCH REPAIR PROTEIN MUTS FAMILY MEMBER"/>
    <property type="match status" value="1"/>
</dbReference>
<dbReference type="InterPro" id="IPR027417">
    <property type="entry name" value="P-loop_NTPase"/>
</dbReference>
<keyword evidence="3 10" id="KW-0547">Nucleotide-binding</keyword>
<dbReference type="SUPFAM" id="SSF52540">
    <property type="entry name" value="P-loop containing nucleoside triphosphate hydrolases"/>
    <property type="match status" value="1"/>
</dbReference>
<dbReference type="AlphaFoldDB" id="A0AAX3N843"/>
<keyword evidence="6 10" id="KW-0238">DNA-binding</keyword>
<evidence type="ECO:0000256" key="8">
    <source>
        <dbReference type="ARBA" id="ARBA00024647"/>
    </source>
</evidence>
<dbReference type="InterPro" id="IPR045076">
    <property type="entry name" value="MutS"/>
</dbReference>
<dbReference type="PANTHER" id="PTHR11361:SF34">
    <property type="entry name" value="DNA MISMATCH REPAIR PROTEIN MSH1, MITOCHONDRIAL"/>
    <property type="match status" value="1"/>
</dbReference>
<dbReference type="InterPro" id="IPR007861">
    <property type="entry name" value="DNA_mismatch_repair_MutS_clamp"/>
</dbReference>
<evidence type="ECO:0000259" key="11">
    <source>
        <dbReference type="PROSITE" id="PS00486"/>
    </source>
</evidence>
<dbReference type="InterPro" id="IPR000432">
    <property type="entry name" value="DNA_mismatch_repair_MutS_C"/>
</dbReference>
<evidence type="ECO:0000256" key="10">
    <source>
        <dbReference type="RuleBase" id="RU003756"/>
    </source>
</evidence>
<dbReference type="Pfam" id="PF01624">
    <property type="entry name" value="MutS_I"/>
    <property type="match status" value="1"/>
</dbReference>
<evidence type="ECO:0000256" key="9">
    <source>
        <dbReference type="NCBIfam" id="TIGR01070"/>
    </source>
</evidence>
<dbReference type="InterPro" id="IPR007860">
    <property type="entry name" value="DNA_mmatch_repair_MutS_con_dom"/>
</dbReference>
<dbReference type="FunFam" id="1.10.1420.10:FF:000001">
    <property type="entry name" value="DNA mismatch repair protein MutS"/>
    <property type="match status" value="1"/>
</dbReference>
<proteinExistence type="inferred from homology"/>
<keyword evidence="5" id="KW-0067">ATP-binding</keyword>
<keyword evidence="7 10" id="KW-0234">DNA repair</keyword>
<dbReference type="FunFam" id="3.40.50.300:FF:000870">
    <property type="entry name" value="MutS protein homolog 4"/>
    <property type="match status" value="1"/>
</dbReference>
<evidence type="ECO:0000256" key="2">
    <source>
        <dbReference type="ARBA" id="ARBA00021982"/>
    </source>
</evidence>
<dbReference type="InterPro" id="IPR007695">
    <property type="entry name" value="DNA_mismatch_repair_MutS-lik_N"/>
</dbReference>
<evidence type="ECO:0000256" key="3">
    <source>
        <dbReference type="ARBA" id="ARBA00022741"/>
    </source>
</evidence>
<dbReference type="SMART" id="SM00534">
    <property type="entry name" value="MUTSac"/>
    <property type="match status" value="1"/>
</dbReference>
<dbReference type="InterPro" id="IPR036678">
    <property type="entry name" value="MutS_con_dom_sf"/>
</dbReference>
<dbReference type="InterPro" id="IPR007696">
    <property type="entry name" value="DNA_mismatch_repair_MutS_core"/>
</dbReference>
<dbReference type="SUPFAM" id="SSF55271">
    <property type="entry name" value="DNA repair protein MutS, domain I"/>
    <property type="match status" value="1"/>
</dbReference>
<comment type="similarity">
    <text evidence="1 10">Belongs to the DNA mismatch repair MutS family.</text>
</comment>
<evidence type="ECO:0000256" key="1">
    <source>
        <dbReference type="ARBA" id="ARBA00006271"/>
    </source>
</evidence>
<dbReference type="SMART" id="SM00533">
    <property type="entry name" value="MUTSd"/>
    <property type="match status" value="1"/>
</dbReference>
<gene>
    <name evidence="12" type="primary">mutS</name>
    <name evidence="12" type="ORF">ONB71_00975</name>
</gene>
<dbReference type="PIRSF" id="PIRSF037677">
    <property type="entry name" value="DNA_mis_repair_Msh6"/>
    <property type="match status" value="1"/>
</dbReference>
<evidence type="ECO:0000256" key="5">
    <source>
        <dbReference type="ARBA" id="ARBA00022840"/>
    </source>
</evidence>
<organism evidence="12 13">
    <name type="scientific">Candidatus Purcelliella pentastirinorum</name>
    <dbReference type="NCBI Taxonomy" id="472834"/>
    <lineage>
        <taxon>Bacteria</taxon>
        <taxon>Pseudomonadati</taxon>
        <taxon>Pseudomonadota</taxon>
        <taxon>Gammaproteobacteria</taxon>
        <taxon>Enterobacterales</taxon>
        <taxon>Enterobacteriaceae</taxon>
        <taxon>Candidatus Purcelliella</taxon>
    </lineage>
</organism>
<dbReference type="RefSeq" id="WP_274360725.1">
    <property type="nucleotide sequence ID" value="NZ_CP110496.1"/>
</dbReference>
<dbReference type="Pfam" id="PF00488">
    <property type="entry name" value="MutS_V"/>
    <property type="match status" value="1"/>
</dbReference>
<accession>A0AAX3N843</accession>
<sequence>MNKKIYTHTPIIQQYLFIKKKYFDILLFYQMGDFYELFYDDAKKISVLLGITLTNKGVSGGKIIPMAGIPCRTVNNYLYKLISLGESIALCNQTDNICKCSGLIERKVIKVYTPGTIIEENLIEDKENNILAAIWQNEGFYFGYSTIDIGSGDFFVYELFNLKSTVDIIEKTNPVELIYPDNFKSMDLIKKINCTKCVRYWEFDLDTAIKQLSLQFSTNDLSGFGLNITNFSLRSAGCLLQYIKNTQCTILHHIKNIKIKYENENIMIDASTRKSLEITQSLSNIKTNTLSYILDRTVTPMGSRMIKRWLHSPIKDINLIKNRQKSILSLMDVYPKLQSILSKIGDFERILARIFLKTAIPKDFVHIRNIFNTIPKIKYILIKRENLYLKKIYCKINNFDKLYLILKKAIYDNPSSSIKDGGVIATGYNKKLDKLRKLNYWMNKYIKNLEKSERKKLNLNSLKISFNLITGYYIQISKIHKHLVPIHYILKQSLKNVERYITPELKKYENKVFFSKIKTLSLEKKIYNELFDIFLPYINSLKKSSKYLAELDVLLNMSERATTLNYCCPILSYNQKIVIKNGRHPIIEYNMNKPFITNSSKFNKKNRMLIITGPNMGGKSTYMRQIALIVLMAWSSSFVPANYAKIGWFDQIFTRIGSIDDISSNRSTFMVEMSEMSNILNNATSKSLILIDEIGRGTSPQEGLAIAWACANYLINKIKAITLFATHYFELTKLKKNNKNVCNISFNAIIKDKNIVYLYELRNKPSNKSLSFYVAKLAGIPNKVINNAIDIFKKNK</sequence>
<name>A0AAX3N843_9ENTR</name>
<keyword evidence="4 10" id="KW-0227">DNA damage</keyword>
<evidence type="ECO:0000313" key="13">
    <source>
        <dbReference type="Proteomes" id="UP001214992"/>
    </source>
</evidence>
<dbReference type="EMBL" id="CP110496">
    <property type="protein sequence ID" value="WDI78699.1"/>
    <property type="molecule type" value="Genomic_DNA"/>
</dbReference>
<dbReference type="GO" id="GO:0030983">
    <property type="term" value="F:mismatched DNA binding"/>
    <property type="evidence" value="ECO:0007669"/>
    <property type="project" value="InterPro"/>
</dbReference>
<comment type="function">
    <text evidence="8">This protein is involved in the repair of mismatches in DNA. It is possible that it carries out the mismatch recognition step. This protein has a weak ATPase activity.</text>
</comment>
<dbReference type="Gene3D" id="1.10.1420.10">
    <property type="match status" value="2"/>
</dbReference>
<dbReference type="GO" id="GO:0006298">
    <property type="term" value="P:mismatch repair"/>
    <property type="evidence" value="ECO:0007669"/>
    <property type="project" value="UniProtKB-UniRule"/>
</dbReference>
<dbReference type="Pfam" id="PF05192">
    <property type="entry name" value="MutS_III"/>
    <property type="match status" value="1"/>
</dbReference>
<dbReference type="PROSITE" id="PS00486">
    <property type="entry name" value="DNA_MISMATCH_REPAIR_2"/>
    <property type="match status" value="1"/>
</dbReference>
<dbReference type="SUPFAM" id="SSF53150">
    <property type="entry name" value="DNA repair protein MutS, domain II"/>
    <property type="match status" value="1"/>
</dbReference>
<dbReference type="NCBIfam" id="TIGR01070">
    <property type="entry name" value="mutS1"/>
    <property type="match status" value="1"/>
</dbReference>
<dbReference type="Proteomes" id="UP001214992">
    <property type="component" value="Chromosome"/>
</dbReference>
<protein>
    <recommendedName>
        <fullName evidence="2 9">DNA mismatch repair protein MutS</fullName>
    </recommendedName>
</protein>
<dbReference type="Gene3D" id="3.40.50.300">
    <property type="entry name" value="P-loop containing nucleotide triphosphate hydrolases"/>
    <property type="match status" value="1"/>
</dbReference>
<dbReference type="InterPro" id="IPR017261">
    <property type="entry name" value="DNA_mismatch_repair_MutS/MSH"/>
</dbReference>
<dbReference type="GO" id="GO:0005524">
    <property type="term" value="F:ATP binding"/>
    <property type="evidence" value="ECO:0007669"/>
    <property type="project" value="UniProtKB-UniRule"/>
</dbReference>
<dbReference type="Gene3D" id="3.40.1170.10">
    <property type="entry name" value="DNA repair protein MutS, domain I"/>
    <property type="match status" value="1"/>
</dbReference>